<gene>
    <name evidence="12" type="primary">thiO</name>
    <name evidence="12" type="ORF">GCM10007879_09770</name>
</gene>
<dbReference type="InterPro" id="IPR036188">
    <property type="entry name" value="FAD/NAD-bd_sf"/>
</dbReference>
<dbReference type="SUPFAM" id="SSF51905">
    <property type="entry name" value="FAD/NAD(P)-binding domain"/>
    <property type="match status" value="1"/>
</dbReference>
<evidence type="ECO:0000256" key="1">
    <source>
        <dbReference type="ARBA" id="ARBA00001974"/>
    </source>
</evidence>
<organism evidence="12 13">
    <name type="scientific">Maritalea porphyrae</name>
    <dbReference type="NCBI Taxonomy" id="880732"/>
    <lineage>
        <taxon>Bacteria</taxon>
        <taxon>Pseudomonadati</taxon>
        <taxon>Pseudomonadota</taxon>
        <taxon>Alphaproteobacteria</taxon>
        <taxon>Hyphomicrobiales</taxon>
        <taxon>Devosiaceae</taxon>
        <taxon>Maritalea</taxon>
    </lineage>
</organism>
<comment type="similarity">
    <text evidence="3">Belongs to the DAMOX/DASOX family.</text>
</comment>
<dbReference type="PANTHER" id="PTHR11530:SF11">
    <property type="entry name" value="D-ASPARTATE OXIDASE"/>
    <property type="match status" value="1"/>
</dbReference>
<evidence type="ECO:0000259" key="11">
    <source>
        <dbReference type="Pfam" id="PF01266"/>
    </source>
</evidence>
<evidence type="ECO:0000256" key="10">
    <source>
        <dbReference type="ARBA" id="ARBA00049547"/>
    </source>
</evidence>
<dbReference type="Gene3D" id="3.50.50.60">
    <property type="entry name" value="FAD/NAD(P)-binding domain"/>
    <property type="match status" value="1"/>
</dbReference>
<evidence type="ECO:0000256" key="6">
    <source>
        <dbReference type="ARBA" id="ARBA00022977"/>
    </source>
</evidence>
<accession>A0ABQ5UN65</accession>
<keyword evidence="5" id="KW-0274">FAD</keyword>
<evidence type="ECO:0000256" key="2">
    <source>
        <dbReference type="ARBA" id="ARBA00004948"/>
    </source>
</evidence>
<reference evidence="12" key="2">
    <citation type="submission" date="2023-01" db="EMBL/GenBank/DDBJ databases">
        <title>Draft genome sequence of Maritalea porphyrae strain NBRC 107169.</title>
        <authorList>
            <person name="Sun Q."/>
            <person name="Mori K."/>
        </authorList>
    </citation>
    <scope>NUCLEOTIDE SEQUENCE</scope>
    <source>
        <strain evidence="12">NBRC 107169</strain>
    </source>
</reference>
<dbReference type="Pfam" id="PF01266">
    <property type="entry name" value="DAO"/>
    <property type="match status" value="1"/>
</dbReference>
<evidence type="ECO:0000256" key="5">
    <source>
        <dbReference type="ARBA" id="ARBA00022827"/>
    </source>
</evidence>
<comment type="catalytic activity">
    <reaction evidence="10">
        <text>a D-alpha-amino acid + O2 + H2O = a 2-oxocarboxylate + H2O2 + NH4(+)</text>
        <dbReference type="Rhea" id="RHEA:21816"/>
        <dbReference type="ChEBI" id="CHEBI:15377"/>
        <dbReference type="ChEBI" id="CHEBI:15379"/>
        <dbReference type="ChEBI" id="CHEBI:16240"/>
        <dbReference type="ChEBI" id="CHEBI:28938"/>
        <dbReference type="ChEBI" id="CHEBI:35179"/>
        <dbReference type="ChEBI" id="CHEBI:59871"/>
        <dbReference type="EC" id="1.4.3.3"/>
    </reaction>
    <physiologicalReaction direction="left-to-right" evidence="10">
        <dbReference type="Rhea" id="RHEA:21817"/>
    </physiologicalReaction>
</comment>
<comment type="pathway">
    <text evidence="2">Cofactor biosynthesis; thiamine diphosphate biosynthesis.</text>
</comment>
<evidence type="ECO:0000256" key="3">
    <source>
        <dbReference type="ARBA" id="ARBA00006730"/>
    </source>
</evidence>
<keyword evidence="4" id="KW-0285">Flavoprotein</keyword>
<evidence type="ECO:0000256" key="4">
    <source>
        <dbReference type="ARBA" id="ARBA00022630"/>
    </source>
</evidence>
<dbReference type="RefSeq" id="WP_284362440.1">
    <property type="nucleotide sequence ID" value="NZ_BSNI01000002.1"/>
</dbReference>
<dbReference type="InterPro" id="IPR012727">
    <property type="entry name" value="Gly_oxidase_ThiO"/>
</dbReference>
<name>A0ABQ5UN65_9HYPH</name>
<dbReference type="Gene3D" id="3.30.9.10">
    <property type="entry name" value="D-Amino Acid Oxidase, subunit A, domain 2"/>
    <property type="match status" value="1"/>
</dbReference>
<comment type="caution">
    <text evidence="12">The sequence shown here is derived from an EMBL/GenBank/DDBJ whole genome shotgun (WGS) entry which is preliminary data.</text>
</comment>
<reference evidence="12" key="1">
    <citation type="journal article" date="2014" name="Int. J. Syst. Evol. Microbiol.">
        <title>Complete genome of a new Firmicutes species belonging to the dominant human colonic microbiota ('Ruminococcus bicirculans') reveals two chromosomes and a selective capacity to utilize plant glucans.</title>
        <authorList>
            <consortium name="NISC Comparative Sequencing Program"/>
            <person name="Wegmann U."/>
            <person name="Louis P."/>
            <person name="Goesmann A."/>
            <person name="Henrissat B."/>
            <person name="Duncan S.H."/>
            <person name="Flint H.J."/>
        </authorList>
    </citation>
    <scope>NUCLEOTIDE SEQUENCE</scope>
    <source>
        <strain evidence="12">NBRC 107169</strain>
    </source>
</reference>
<keyword evidence="7" id="KW-0560">Oxidoreductase</keyword>
<comment type="cofactor">
    <cofactor evidence="1">
        <name>FAD</name>
        <dbReference type="ChEBI" id="CHEBI:57692"/>
    </cofactor>
</comment>
<sequence length="336" mass="37070">MRVTILGAGVAGLTAATELVARGVDVEIVERGPAPGAQSCSWYAGGMLAPECEADLAEPIVVELGREALAWWQKYVPQLIKRNGSIVVSAGRDRNELKRFASRTNQHQMLDQEALLALEPDLGDRFSEALYFEHEAHMDPRAALVGLTEYLKERGALFHYGAMLEDVVPGDKIIDARGLAARDCLPQLRGVRGEMLVVKCDDVQLNRPVRLAHPRFPVYIVPRGEGHFMIGATQIESERQGGISAKSMVDLINAAYAVHPAFAEAEIIETGAELRPAFPDNLPRVNWVEDRLHVNGLFRHGYLLSPACARMAADILMRSNNKAEFMDEDHNQWATA</sequence>
<evidence type="ECO:0000256" key="8">
    <source>
        <dbReference type="ARBA" id="ARBA00039101"/>
    </source>
</evidence>
<dbReference type="SUPFAM" id="SSF54373">
    <property type="entry name" value="FAD-linked reductases, C-terminal domain"/>
    <property type="match status" value="1"/>
</dbReference>
<dbReference type="InterPro" id="IPR023209">
    <property type="entry name" value="DAO"/>
</dbReference>
<evidence type="ECO:0000313" key="13">
    <source>
        <dbReference type="Proteomes" id="UP001161405"/>
    </source>
</evidence>
<protein>
    <recommendedName>
        <fullName evidence="9">D-amino-acid oxidase</fullName>
        <ecNumber evidence="8">1.4.3.3</ecNumber>
    </recommendedName>
</protein>
<evidence type="ECO:0000256" key="9">
    <source>
        <dbReference type="ARBA" id="ARBA00039751"/>
    </source>
</evidence>
<evidence type="ECO:0000256" key="7">
    <source>
        <dbReference type="ARBA" id="ARBA00023002"/>
    </source>
</evidence>
<keyword evidence="6" id="KW-0784">Thiamine biosynthesis</keyword>
<proteinExistence type="inferred from homology"/>
<dbReference type="EC" id="1.4.3.3" evidence="8"/>
<dbReference type="InterPro" id="IPR006076">
    <property type="entry name" value="FAD-dep_OxRdtase"/>
</dbReference>
<dbReference type="NCBIfam" id="TIGR02352">
    <property type="entry name" value="thiamin_ThiO"/>
    <property type="match status" value="1"/>
</dbReference>
<keyword evidence="13" id="KW-1185">Reference proteome</keyword>
<dbReference type="Proteomes" id="UP001161405">
    <property type="component" value="Unassembled WGS sequence"/>
</dbReference>
<feature type="domain" description="FAD dependent oxidoreductase" evidence="11">
    <location>
        <begin position="2"/>
        <end position="314"/>
    </location>
</feature>
<dbReference type="PANTHER" id="PTHR11530">
    <property type="entry name" value="D-AMINO ACID OXIDASE"/>
    <property type="match status" value="1"/>
</dbReference>
<dbReference type="EMBL" id="BSNI01000002">
    <property type="protein sequence ID" value="GLQ16728.1"/>
    <property type="molecule type" value="Genomic_DNA"/>
</dbReference>
<evidence type="ECO:0000313" key="12">
    <source>
        <dbReference type="EMBL" id="GLQ16728.1"/>
    </source>
</evidence>